<gene>
    <name evidence="1" type="ORF">OsI_10710</name>
</gene>
<evidence type="ECO:0000313" key="2">
    <source>
        <dbReference type="Proteomes" id="UP000007015"/>
    </source>
</evidence>
<keyword evidence="2" id="KW-1185">Reference proteome</keyword>
<dbReference type="EMBL" id="CM000128">
    <property type="protein sequence ID" value="EAY89214.1"/>
    <property type="molecule type" value="Genomic_DNA"/>
</dbReference>
<proteinExistence type="predicted"/>
<dbReference type="Proteomes" id="UP000007015">
    <property type="component" value="Chromosome 3"/>
</dbReference>
<dbReference type="HOGENOM" id="CLU_2417160_0_0_1"/>
<dbReference type="AlphaFoldDB" id="A2XEF4"/>
<name>A2XEF4_ORYSI</name>
<protein>
    <submittedName>
        <fullName evidence="1">Uncharacterized protein</fullName>
    </submittedName>
</protein>
<accession>A2XEF4</accession>
<reference evidence="1 2" key="1">
    <citation type="journal article" date="2005" name="PLoS Biol.">
        <title>The genomes of Oryza sativa: a history of duplications.</title>
        <authorList>
            <person name="Yu J."/>
            <person name="Wang J."/>
            <person name="Lin W."/>
            <person name="Li S."/>
            <person name="Li H."/>
            <person name="Zhou J."/>
            <person name="Ni P."/>
            <person name="Dong W."/>
            <person name="Hu S."/>
            <person name="Zeng C."/>
            <person name="Zhang J."/>
            <person name="Zhang Y."/>
            <person name="Li R."/>
            <person name="Xu Z."/>
            <person name="Li S."/>
            <person name="Li X."/>
            <person name="Zheng H."/>
            <person name="Cong L."/>
            <person name="Lin L."/>
            <person name="Yin J."/>
            <person name="Geng J."/>
            <person name="Li G."/>
            <person name="Shi J."/>
            <person name="Liu J."/>
            <person name="Lv H."/>
            <person name="Li J."/>
            <person name="Wang J."/>
            <person name="Deng Y."/>
            <person name="Ran L."/>
            <person name="Shi X."/>
            <person name="Wang X."/>
            <person name="Wu Q."/>
            <person name="Li C."/>
            <person name="Ren X."/>
            <person name="Wang J."/>
            <person name="Wang X."/>
            <person name="Li D."/>
            <person name="Liu D."/>
            <person name="Zhang X."/>
            <person name="Ji Z."/>
            <person name="Zhao W."/>
            <person name="Sun Y."/>
            <person name="Zhang Z."/>
            <person name="Bao J."/>
            <person name="Han Y."/>
            <person name="Dong L."/>
            <person name="Ji J."/>
            <person name="Chen P."/>
            <person name="Wu S."/>
            <person name="Liu J."/>
            <person name="Xiao Y."/>
            <person name="Bu D."/>
            <person name="Tan J."/>
            <person name="Yang L."/>
            <person name="Ye C."/>
            <person name="Zhang J."/>
            <person name="Xu J."/>
            <person name="Zhou Y."/>
            <person name="Yu Y."/>
            <person name="Zhang B."/>
            <person name="Zhuang S."/>
            <person name="Wei H."/>
            <person name="Liu B."/>
            <person name="Lei M."/>
            <person name="Yu H."/>
            <person name="Li Y."/>
            <person name="Xu H."/>
            <person name="Wei S."/>
            <person name="He X."/>
            <person name="Fang L."/>
            <person name="Zhang Z."/>
            <person name="Zhang Y."/>
            <person name="Huang X."/>
            <person name="Su Z."/>
            <person name="Tong W."/>
            <person name="Li J."/>
            <person name="Tong Z."/>
            <person name="Li S."/>
            <person name="Ye J."/>
            <person name="Wang L."/>
            <person name="Fang L."/>
            <person name="Lei T."/>
            <person name="Chen C."/>
            <person name="Chen H."/>
            <person name="Xu Z."/>
            <person name="Li H."/>
            <person name="Huang H."/>
            <person name="Zhang F."/>
            <person name="Xu H."/>
            <person name="Li N."/>
            <person name="Zhao C."/>
            <person name="Li S."/>
            <person name="Dong L."/>
            <person name="Huang Y."/>
            <person name="Li L."/>
            <person name="Xi Y."/>
            <person name="Qi Q."/>
            <person name="Li W."/>
            <person name="Zhang B."/>
            <person name="Hu W."/>
            <person name="Zhang Y."/>
            <person name="Tian X."/>
            <person name="Jiao Y."/>
            <person name="Liang X."/>
            <person name="Jin J."/>
            <person name="Gao L."/>
            <person name="Zheng W."/>
            <person name="Hao B."/>
            <person name="Liu S."/>
            <person name="Wang W."/>
            <person name="Yuan L."/>
            <person name="Cao M."/>
            <person name="McDermott J."/>
            <person name="Samudrala R."/>
            <person name="Wang J."/>
            <person name="Wong G.K."/>
            <person name="Yang H."/>
        </authorList>
    </citation>
    <scope>NUCLEOTIDE SEQUENCE [LARGE SCALE GENOMIC DNA]</scope>
    <source>
        <strain evidence="2">cv. 93-11</strain>
    </source>
</reference>
<sequence>MAFASCVHVFAEQVHQISGDLLVQLDVGCCPCPGPTDQFPTEIVIGLQNEIRDSDLAVQPDLQKSPTRILLTVPFRGLIQKWAVACGLFRII</sequence>
<evidence type="ECO:0000313" key="1">
    <source>
        <dbReference type="EMBL" id="EAY89214.1"/>
    </source>
</evidence>
<organism evidence="1 2">
    <name type="scientific">Oryza sativa subsp. indica</name>
    <name type="common">Rice</name>
    <dbReference type="NCBI Taxonomy" id="39946"/>
    <lineage>
        <taxon>Eukaryota</taxon>
        <taxon>Viridiplantae</taxon>
        <taxon>Streptophyta</taxon>
        <taxon>Embryophyta</taxon>
        <taxon>Tracheophyta</taxon>
        <taxon>Spermatophyta</taxon>
        <taxon>Magnoliopsida</taxon>
        <taxon>Liliopsida</taxon>
        <taxon>Poales</taxon>
        <taxon>Poaceae</taxon>
        <taxon>BOP clade</taxon>
        <taxon>Oryzoideae</taxon>
        <taxon>Oryzeae</taxon>
        <taxon>Oryzinae</taxon>
        <taxon>Oryza</taxon>
        <taxon>Oryza sativa</taxon>
    </lineage>
</organism>
<dbReference type="Gramene" id="BGIOSGA012213-TA">
    <property type="protein sequence ID" value="BGIOSGA012213-PA"/>
    <property type="gene ID" value="BGIOSGA012213"/>
</dbReference>